<evidence type="ECO:0000313" key="2">
    <source>
        <dbReference type="Proteomes" id="UP001328107"/>
    </source>
</evidence>
<comment type="caution">
    <text evidence="1">The sequence shown here is derived from an EMBL/GenBank/DDBJ whole genome shotgun (WGS) entry which is preliminary data.</text>
</comment>
<reference evidence="2" key="1">
    <citation type="submission" date="2022-10" db="EMBL/GenBank/DDBJ databases">
        <title>Genome assembly of Pristionchus species.</title>
        <authorList>
            <person name="Yoshida K."/>
            <person name="Sommer R.J."/>
        </authorList>
    </citation>
    <scope>NUCLEOTIDE SEQUENCE [LARGE SCALE GENOMIC DNA]</scope>
    <source>
        <strain evidence="2">RS5460</strain>
    </source>
</reference>
<dbReference type="EMBL" id="BTRK01000004">
    <property type="protein sequence ID" value="GMR44964.1"/>
    <property type="molecule type" value="Genomic_DNA"/>
</dbReference>
<protein>
    <recommendedName>
        <fullName evidence="3">F-box domain-containing protein</fullName>
    </recommendedName>
</protein>
<dbReference type="Proteomes" id="UP001328107">
    <property type="component" value="Unassembled WGS sequence"/>
</dbReference>
<evidence type="ECO:0000313" key="1">
    <source>
        <dbReference type="EMBL" id="GMR44964.1"/>
    </source>
</evidence>
<proteinExistence type="predicted"/>
<keyword evidence="2" id="KW-1185">Reference proteome</keyword>
<evidence type="ECO:0008006" key="3">
    <source>
        <dbReference type="Google" id="ProtNLM"/>
    </source>
</evidence>
<sequence length="347" mass="40414">MTMEDFSPLEHLPREIVYSIIEYAPESAFALRLTCRMLRSHVDEFALQRGTIILADEVRLFCSERVYYFQITINTFVPASRSNLFELRLKLRDPSNCFRSQIERSNNINFNTNGRVSKYNKYVLKVVTPFPNEEEASSFEYLVEAVGPQIGLIDLSQISHEDELNLLWNLSESFPTKKLSLCIPHLHSSRVMSNLLSKLEARKIDYLMLNALKIPEPQKFMLDVSLLVRSLHIRQYDFDVHRLSSTNFLGAANVDWAPTIIEMFSRRLDTLKIENEYYCDYLSKASADELISKLPHIGKKVWFRASYYRNPKGVNYKVNSHIIKACRLNASNRVLSIKHKSRLKEEF</sequence>
<name>A0AAN5CIB4_9BILA</name>
<gene>
    <name evidence="1" type="ORF">PMAYCL1PPCAC_15159</name>
</gene>
<accession>A0AAN5CIB4</accession>
<dbReference type="AlphaFoldDB" id="A0AAN5CIB4"/>
<organism evidence="1 2">
    <name type="scientific">Pristionchus mayeri</name>
    <dbReference type="NCBI Taxonomy" id="1317129"/>
    <lineage>
        <taxon>Eukaryota</taxon>
        <taxon>Metazoa</taxon>
        <taxon>Ecdysozoa</taxon>
        <taxon>Nematoda</taxon>
        <taxon>Chromadorea</taxon>
        <taxon>Rhabditida</taxon>
        <taxon>Rhabditina</taxon>
        <taxon>Diplogasteromorpha</taxon>
        <taxon>Diplogasteroidea</taxon>
        <taxon>Neodiplogasteridae</taxon>
        <taxon>Pristionchus</taxon>
    </lineage>
</organism>